<dbReference type="Proteomes" id="UP000217199">
    <property type="component" value="Unassembled WGS sequence"/>
</dbReference>
<protein>
    <recommendedName>
        <fullName evidence="2">DUF6533 domain-containing protein</fullName>
    </recommendedName>
</protein>
<keyword evidence="1" id="KW-1133">Transmembrane helix</keyword>
<keyword evidence="4" id="KW-1185">Reference proteome</keyword>
<accession>A0A286UEB4</accession>
<evidence type="ECO:0000313" key="4">
    <source>
        <dbReference type="Proteomes" id="UP000217199"/>
    </source>
</evidence>
<dbReference type="Pfam" id="PF20151">
    <property type="entry name" value="DUF6533"/>
    <property type="match status" value="1"/>
</dbReference>
<gene>
    <name evidence="3" type="ORF">PNOK_0639300</name>
</gene>
<feature type="transmembrane region" description="Helical" evidence="1">
    <location>
        <begin position="158"/>
        <end position="182"/>
    </location>
</feature>
<keyword evidence="1" id="KW-0812">Transmembrane</keyword>
<keyword evidence="1" id="KW-0472">Membrane</keyword>
<dbReference type="AlphaFoldDB" id="A0A286UEB4"/>
<feature type="transmembrane region" description="Helical" evidence="1">
    <location>
        <begin position="194"/>
        <end position="227"/>
    </location>
</feature>
<dbReference type="OrthoDB" id="2641865at2759"/>
<evidence type="ECO:0000256" key="1">
    <source>
        <dbReference type="SAM" id="Phobius"/>
    </source>
</evidence>
<proteinExistence type="predicted"/>
<dbReference type="InParanoid" id="A0A286UEB4"/>
<feature type="transmembrane region" description="Helical" evidence="1">
    <location>
        <begin position="314"/>
        <end position="333"/>
    </location>
</feature>
<evidence type="ECO:0000313" key="3">
    <source>
        <dbReference type="EMBL" id="PAV17907.1"/>
    </source>
</evidence>
<dbReference type="InterPro" id="IPR045340">
    <property type="entry name" value="DUF6533"/>
</dbReference>
<name>A0A286UEB4_9AGAM</name>
<dbReference type="EMBL" id="NBII01000006">
    <property type="protein sequence ID" value="PAV17907.1"/>
    <property type="molecule type" value="Genomic_DNA"/>
</dbReference>
<evidence type="ECO:0000259" key="2">
    <source>
        <dbReference type="Pfam" id="PF20151"/>
    </source>
</evidence>
<sequence length="378" mass="42498">MRMGDITPSITGCFAIYLHLYQSICNAQQIALGTLTLITRLEGTMITDHKPGQCRFCYILSSSSPSPMSSSQNPSITLDTLSKSILASSTTAFFYYCVTHFDDEVEYIWSRKRTAGKIMYLITRYLGALFLVFLNLSMINVRWNPVGVDSFSSSGNVVYNAIEAFYFTVIGSILMILAEVILQMRIYAIYGRSKWVLVGLIFMNIVSLALCALQALGILAIGSLLIVPCFQSSLICGPISLKRDNGFTQVTSKYWPSSTNMMSPITWLVTTIEELILFILVVRKANYRIWYPFRARSILKTPDIISNMARDSTVYFATVFTLGALGTVLSFLVEVKDPYLKFGGSDKYLGPYFYDFLFSQLADYQISKLERSTLVLCF</sequence>
<feature type="domain" description="DUF6533" evidence="2">
    <location>
        <begin position="87"/>
        <end position="127"/>
    </location>
</feature>
<feature type="transmembrane region" description="Helical" evidence="1">
    <location>
        <begin position="118"/>
        <end position="138"/>
    </location>
</feature>
<organism evidence="3 4">
    <name type="scientific">Pyrrhoderma noxium</name>
    <dbReference type="NCBI Taxonomy" id="2282107"/>
    <lineage>
        <taxon>Eukaryota</taxon>
        <taxon>Fungi</taxon>
        <taxon>Dikarya</taxon>
        <taxon>Basidiomycota</taxon>
        <taxon>Agaricomycotina</taxon>
        <taxon>Agaricomycetes</taxon>
        <taxon>Hymenochaetales</taxon>
        <taxon>Hymenochaetaceae</taxon>
        <taxon>Pyrrhoderma</taxon>
    </lineage>
</organism>
<feature type="transmembrane region" description="Helical" evidence="1">
    <location>
        <begin position="265"/>
        <end position="282"/>
    </location>
</feature>
<comment type="caution">
    <text evidence="3">The sequence shown here is derived from an EMBL/GenBank/DDBJ whole genome shotgun (WGS) entry which is preliminary data.</text>
</comment>
<reference evidence="3 4" key="1">
    <citation type="journal article" date="2017" name="Mol. Ecol.">
        <title>Comparative and population genomic landscape of Phellinus noxius: A hypervariable fungus causing root rot in trees.</title>
        <authorList>
            <person name="Chung C.L."/>
            <person name="Lee T.J."/>
            <person name="Akiba M."/>
            <person name="Lee H.H."/>
            <person name="Kuo T.H."/>
            <person name="Liu D."/>
            <person name="Ke H.M."/>
            <person name="Yokoi T."/>
            <person name="Roa M.B."/>
            <person name="Lu M.J."/>
            <person name="Chang Y.Y."/>
            <person name="Ann P.J."/>
            <person name="Tsai J.N."/>
            <person name="Chen C.Y."/>
            <person name="Tzean S.S."/>
            <person name="Ota Y."/>
            <person name="Hattori T."/>
            <person name="Sahashi N."/>
            <person name="Liou R.F."/>
            <person name="Kikuchi T."/>
            <person name="Tsai I.J."/>
        </authorList>
    </citation>
    <scope>NUCLEOTIDE SEQUENCE [LARGE SCALE GENOMIC DNA]</scope>
    <source>
        <strain evidence="3 4">FFPRI411160</strain>
    </source>
</reference>